<protein>
    <submittedName>
        <fullName evidence="9">Methyl-accepting chemotaxis protein</fullName>
    </submittedName>
</protein>
<dbReference type="GO" id="GO:0007165">
    <property type="term" value="P:signal transduction"/>
    <property type="evidence" value="ECO:0007669"/>
    <property type="project" value="UniProtKB-KW"/>
</dbReference>
<feature type="region of interest" description="Disordered" evidence="5">
    <location>
        <begin position="656"/>
        <end position="694"/>
    </location>
</feature>
<dbReference type="PANTHER" id="PTHR43531">
    <property type="entry name" value="PROTEIN ICFG"/>
    <property type="match status" value="1"/>
</dbReference>
<feature type="compositionally biased region" description="Basic and acidic residues" evidence="5">
    <location>
        <begin position="678"/>
        <end position="694"/>
    </location>
</feature>
<dbReference type="Pfam" id="PF00672">
    <property type="entry name" value="HAMP"/>
    <property type="match status" value="1"/>
</dbReference>
<dbReference type="PROSITE" id="PS50111">
    <property type="entry name" value="CHEMOTAXIS_TRANSDUC_2"/>
    <property type="match status" value="1"/>
</dbReference>
<dbReference type="InterPro" id="IPR024478">
    <property type="entry name" value="HlyB_4HB_MCP"/>
</dbReference>
<evidence type="ECO:0000256" key="6">
    <source>
        <dbReference type="SAM" id="Phobius"/>
    </source>
</evidence>
<dbReference type="InterPro" id="IPR004089">
    <property type="entry name" value="MCPsignal_dom"/>
</dbReference>
<feature type="transmembrane region" description="Helical" evidence="6">
    <location>
        <begin position="315"/>
        <end position="337"/>
    </location>
</feature>
<keyword evidence="4" id="KW-0807">Transducer</keyword>
<evidence type="ECO:0000256" key="2">
    <source>
        <dbReference type="ARBA" id="ARBA00022500"/>
    </source>
</evidence>
<feature type="compositionally biased region" description="Polar residues" evidence="5">
    <location>
        <begin position="437"/>
        <end position="448"/>
    </location>
</feature>
<keyword evidence="10" id="KW-1185">Reference proteome</keyword>
<dbReference type="InterPro" id="IPR003660">
    <property type="entry name" value="HAMP_dom"/>
</dbReference>
<evidence type="ECO:0000313" key="10">
    <source>
        <dbReference type="Proteomes" id="UP001165667"/>
    </source>
</evidence>
<evidence type="ECO:0000256" key="1">
    <source>
        <dbReference type="ARBA" id="ARBA00004370"/>
    </source>
</evidence>
<dbReference type="GO" id="GO:0006935">
    <property type="term" value="P:chemotaxis"/>
    <property type="evidence" value="ECO:0007669"/>
    <property type="project" value="UniProtKB-KW"/>
</dbReference>
<feature type="region of interest" description="Disordered" evidence="5">
    <location>
        <begin position="399"/>
        <end position="461"/>
    </location>
</feature>
<evidence type="ECO:0000256" key="5">
    <source>
        <dbReference type="SAM" id="MobiDB-lite"/>
    </source>
</evidence>
<dbReference type="SMART" id="SM00283">
    <property type="entry name" value="MA"/>
    <property type="match status" value="1"/>
</dbReference>
<evidence type="ECO:0000256" key="4">
    <source>
        <dbReference type="PROSITE-ProRule" id="PRU00284"/>
    </source>
</evidence>
<keyword evidence="6" id="KW-0472">Membrane</keyword>
<feature type="compositionally biased region" description="Low complexity" evidence="5">
    <location>
        <begin position="416"/>
        <end position="435"/>
    </location>
</feature>
<gene>
    <name evidence="9" type="ORF">M8523_06375</name>
</gene>
<keyword evidence="2" id="KW-0145">Chemotaxis</keyword>
<organism evidence="9 10">
    <name type="scientific">Lichenifustis flavocetrariae</name>
    <dbReference type="NCBI Taxonomy" id="2949735"/>
    <lineage>
        <taxon>Bacteria</taxon>
        <taxon>Pseudomonadati</taxon>
        <taxon>Pseudomonadota</taxon>
        <taxon>Alphaproteobacteria</taxon>
        <taxon>Hyphomicrobiales</taxon>
        <taxon>Lichenihabitantaceae</taxon>
        <taxon>Lichenifustis</taxon>
    </lineage>
</organism>
<reference evidence="9" key="1">
    <citation type="submission" date="2022-05" db="EMBL/GenBank/DDBJ databases">
        <authorList>
            <person name="Pankratov T."/>
        </authorList>
    </citation>
    <scope>NUCLEOTIDE SEQUENCE</scope>
    <source>
        <strain evidence="9">BP6-180914</strain>
    </source>
</reference>
<evidence type="ECO:0000256" key="3">
    <source>
        <dbReference type="ARBA" id="ARBA00029447"/>
    </source>
</evidence>
<dbReference type="Pfam" id="PF00015">
    <property type="entry name" value="MCPsignal"/>
    <property type="match status" value="1"/>
</dbReference>
<evidence type="ECO:0000259" key="8">
    <source>
        <dbReference type="PROSITE" id="PS50885"/>
    </source>
</evidence>
<dbReference type="InterPro" id="IPR004090">
    <property type="entry name" value="Chemotax_Me-accpt_rcpt"/>
</dbReference>
<dbReference type="FunFam" id="1.10.287.950:FF:000001">
    <property type="entry name" value="Methyl-accepting chemotaxis sensory transducer"/>
    <property type="match status" value="1"/>
</dbReference>
<dbReference type="PROSITE" id="PS50885">
    <property type="entry name" value="HAMP"/>
    <property type="match status" value="1"/>
</dbReference>
<comment type="subcellular location">
    <subcellularLocation>
        <location evidence="1">Membrane</location>
    </subcellularLocation>
</comment>
<dbReference type="AlphaFoldDB" id="A0AA41YUW1"/>
<sequence length="694" mass="73235">MRMTIKAKMGLAFGSILALMGVAGALGVSSLSSANNRMQEFTAQPFTRIQRVGELNAKALTTTRVLSMALSDPSDAGKANLRKTFNDTAAEFDTVLKQYADALPADVRDTTLQPARTAWTTYQAEAGKAFDMTQQNAQNRATDLVFGKAADAMSQTLAALDVLEGKLKVTANLAQAAQNVGGLRYDLQTVVLLDFQIIVATDDAQLKSLSDAFAASIGKIDKDLADLGAATPPDVKPQFEAVHSAWQADAGVAREVARLGNVNSDSKAAAMVTTGGAKDARDALLSELGKLTVYERQVADGFIKEGASSYESTRMVLIAVVAAALVAGIVMALWIALSISRGLRRTVSLANAVAQGDLRQTVPAKGNDEIGDLERAISAMVQQLRDVVGRVTTAAQSVSSGSQELSASAEQLSQGSTEQASSTEEASASMEEMAANVKQNAENASQTEKIAHQSARDAESSGAAVGRAVEAMQTIAEKITIVQEIARQTDLLALNAAVEAARAGEHGRGFAVVASEVRKLAERSQVAATEIGKLSSETVKAARDAGGMLSKLVPDIKRTAELVEEITAACREQDVGSMQINQAIQQLDKVTQQNASASEEVSSTSVELASQAEFLQHAIAFFKVEAMDVAATPTQSVAHPVAQLQRRVAQHAMTVRGPAAPKPKRARQTIGSGGFELDMTKGEDDQDVEFRRVS</sequence>
<feature type="domain" description="Methyl-accepting transducer" evidence="7">
    <location>
        <begin position="394"/>
        <end position="609"/>
    </location>
</feature>
<keyword evidence="6" id="KW-1133">Transmembrane helix</keyword>
<dbReference type="PANTHER" id="PTHR43531:SF11">
    <property type="entry name" value="METHYL-ACCEPTING CHEMOTAXIS PROTEIN 3"/>
    <property type="match status" value="1"/>
</dbReference>
<comment type="caution">
    <text evidence="9">The sequence shown here is derived from an EMBL/GenBank/DDBJ whole genome shotgun (WGS) entry which is preliminary data.</text>
</comment>
<dbReference type="EMBL" id="JAMOIM010000003">
    <property type="protein sequence ID" value="MCW6507646.1"/>
    <property type="molecule type" value="Genomic_DNA"/>
</dbReference>
<dbReference type="CDD" id="cd06225">
    <property type="entry name" value="HAMP"/>
    <property type="match status" value="1"/>
</dbReference>
<dbReference type="GO" id="GO:0005886">
    <property type="term" value="C:plasma membrane"/>
    <property type="evidence" value="ECO:0007669"/>
    <property type="project" value="TreeGrafter"/>
</dbReference>
<feature type="compositionally biased region" description="Polar residues" evidence="5">
    <location>
        <begin position="399"/>
        <end position="415"/>
    </location>
</feature>
<dbReference type="Gene3D" id="1.10.287.950">
    <property type="entry name" value="Methyl-accepting chemotaxis protein"/>
    <property type="match status" value="1"/>
</dbReference>
<dbReference type="Proteomes" id="UP001165667">
    <property type="component" value="Unassembled WGS sequence"/>
</dbReference>
<dbReference type="SUPFAM" id="SSF58104">
    <property type="entry name" value="Methyl-accepting chemotaxis protein (MCP) signaling domain"/>
    <property type="match status" value="1"/>
</dbReference>
<comment type="similarity">
    <text evidence="3">Belongs to the methyl-accepting chemotaxis (MCP) protein family.</text>
</comment>
<keyword evidence="6" id="KW-0812">Transmembrane</keyword>
<evidence type="ECO:0000259" key="7">
    <source>
        <dbReference type="PROSITE" id="PS50111"/>
    </source>
</evidence>
<name>A0AA41YUW1_9HYPH</name>
<feature type="compositionally biased region" description="Basic and acidic residues" evidence="5">
    <location>
        <begin position="449"/>
        <end position="459"/>
    </location>
</feature>
<feature type="domain" description="HAMP" evidence="8">
    <location>
        <begin position="337"/>
        <end position="389"/>
    </location>
</feature>
<accession>A0AA41YUW1</accession>
<evidence type="ECO:0000313" key="9">
    <source>
        <dbReference type="EMBL" id="MCW6507646.1"/>
    </source>
</evidence>
<dbReference type="Pfam" id="PF12729">
    <property type="entry name" value="4HB_MCP_1"/>
    <property type="match status" value="1"/>
</dbReference>
<dbReference type="GO" id="GO:0004888">
    <property type="term" value="F:transmembrane signaling receptor activity"/>
    <property type="evidence" value="ECO:0007669"/>
    <property type="project" value="InterPro"/>
</dbReference>
<dbReference type="PRINTS" id="PR00260">
    <property type="entry name" value="CHEMTRNSDUCR"/>
</dbReference>
<dbReference type="SMART" id="SM00304">
    <property type="entry name" value="HAMP"/>
    <property type="match status" value="1"/>
</dbReference>
<dbReference type="InterPro" id="IPR051310">
    <property type="entry name" value="MCP_chemotaxis"/>
</dbReference>
<proteinExistence type="inferred from homology"/>